<evidence type="ECO:0000256" key="1">
    <source>
        <dbReference type="SAM" id="MobiDB-lite"/>
    </source>
</evidence>
<evidence type="ECO:0000313" key="6">
    <source>
        <dbReference type="Proteomes" id="UP000292345"/>
    </source>
</evidence>
<evidence type="ECO:0000259" key="4">
    <source>
        <dbReference type="PROSITE" id="PS51841"/>
    </source>
</evidence>
<evidence type="ECO:0000259" key="3">
    <source>
        <dbReference type="PROSITE" id="PS50268"/>
    </source>
</evidence>
<dbReference type="InterPro" id="IPR001322">
    <property type="entry name" value="Lamin_tail_dom"/>
</dbReference>
<dbReference type="GO" id="GO:0003824">
    <property type="term" value="F:catalytic activity"/>
    <property type="evidence" value="ECO:0007669"/>
    <property type="project" value="InterPro"/>
</dbReference>
<dbReference type="Gene3D" id="2.60.40.60">
    <property type="entry name" value="Cadherins"/>
    <property type="match status" value="1"/>
</dbReference>
<dbReference type="EMBL" id="PPUZ01000058">
    <property type="protein sequence ID" value="RZM75143.1"/>
    <property type="molecule type" value="Genomic_DNA"/>
</dbReference>
<dbReference type="InterPro" id="IPR020008">
    <property type="entry name" value="GlyGly_CTERM"/>
</dbReference>
<dbReference type="CDD" id="cd04486">
    <property type="entry name" value="YhcR_OBF_like"/>
    <property type="match status" value="1"/>
</dbReference>
<dbReference type="Pfam" id="PF00932">
    <property type="entry name" value="LTD"/>
    <property type="match status" value="1"/>
</dbReference>
<feature type="signal peptide" evidence="2">
    <location>
        <begin position="1"/>
        <end position="22"/>
    </location>
</feature>
<gene>
    <name evidence="5" type="ORF">C3B51_18960</name>
</gene>
<dbReference type="Proteomes" id="UP000292345">
    <property type="component" value="Unassembled WGS sequence"/>
</dbReference>
<dbReference type="RefSeq" id="WP_130246043.1">
    <property type="nucleotide sequence ID" value="NZ_PPUZ01000058.1"/>
</dbReference>
<dbReference type="SUPFAM" id="SSF49313">
    <property type="entry name" value="Cadherin-like"/>
    <property type="match status" value="1"/>
</dbReference>
<sequence length="912" mass="97577">MIKTKFTPLALLVAAATAPVQAQVIMSEYIEGSSNNKAVELFNTSENAISLTGYTLSYYSNGSTDASNTIELSGEIAAGGTYVIANSSAVDTVLNAAQLTTGGSWYNGDDAIVLRNGDTVLDSFGQVGFDPGSNWENNGIATKDKTLRRNIEVTTGRTAFDAAFDPSAEWTQFDKDDFSGLGSHGSDTGGGDNGGDDGDKPEPLVCGEAATAINAIQGSTDESPLKDQIVTIEAVVTADLQGDDQLKGFFVQSLAADMDEDNMTSEGLFVYYKDVDVKVGDQVRVQGTVQEFYNATQLGNVTQLEVCGSADVQAQMLTLPVSEVSDLEAVEGMLVSLSHQMVVADTYNLGRYGEVGLATERLYQGTQVAMPGDAANALEAENAKKYLLMDDGSTAQNPEVIPYPSTGLDAYKTIRLGDTVTNLEGVIAYSFGKYRLNPTKAPTFNNTNERTEAPELKGEGDLRIASFNVLNYFNGDGQGAGFPTPRGADTAEELVRQEAKLVSAITALDADVIGLMEIENDGFGEHSAIADLVKAINAESEYTYAYVNFNTDMIGTDDITTGIIYRTDTVEEAGTASFTTAVPFDYSNRPPTAQSFRKLDNNEEFTVAVAHLKSKGCGKSAEGDNADQGDGQACWNAIRTQGANAFADWLATNPTGNDDADVILVGDMNAYAMEDPMRAFADKGLSNVMTHVDGDTQSYSYNFSGRLGSLDHAVASASLLAKVTDATDWHINADEPRMLDYNTEYRTDAQIAELYATHAYRASDHDPVIVEIKTVAGEPPVDPRPVIEAGQHFEVAENTPINTAIGMLAFSDADSDVTPVERFIVTGTNMIAVNEAGQIVVAGELDYEFDNRIEFMVQAQDSAGNLSEQVQVVVNVKDVKQGDDNDGDDDSGSFGWLALFAAPLGLLRRRSK</sequence>
<dbReference type="PANTHER" id="PTHR42834:SF1">
    <property type="entry name" value="ENDONUCLEASE_EXONUCLEASE_PHOSPHATASE FAMILY PROTEIN (AFU_ORTHOLOGUE AFUA_3G09210)"/>
    <property type="match status" value="1"/>
</dbReference>
<dbReference type="NCBIfam" id="NF033681">
    <property type="entry name" value="ExeM_NucH_DNase"/>
    <property type="match status" value="1"/>
</dbReference>
<dbReference type="PANTHER" id="PTHR42834">
    <property type="entry name" value="ENDONUCLEASE/EXONUCLEASE/PHOSPHATASE FAMILY PROTEIN (AFU_ORTHOLOGUE AFUA_3G09210)"/>
    <property type="match status" value="1"/>
</dbReference>
<protein>
    <submittedName>
        <fullName evidence="5">DNA degradation protein EddB</fullName>
    </submittedName>
</protein>
<dbReference type="Pfam" id="PF00028">
    <property type="entry name" value="Cadherin"/>
    <property type="match status" value="1"/>
</dbReference>
<dbReference type="Pfam" id="PF03372">
    <property type="entry name" value="Exo_endo_phos"/>
    <property type="match status" value="1"/>
</dbReference>
<reference evidence="5 6" key="1">
    <citation type="submission" date="2018-01" db="EMBL/GenBank/DDBJ databases">
        <title>Co-occurrence of chitin degradation, pigmentation and bioactivity in marine Pseudoalteromonas.</title>
        <authorList>
            <person name="Paulsen S."/>
            <person name="Gram L."/>
            <person name="Machado H."/>
        </authorList>
    </citation>
    <scope>NUCLEOTIDE SEQUENCE [LARGE SCALE GENOMIC DNA]</scope>
    <source>
        <strain evidence="5 6">S1946</strain>
    </source>
</reference>
<dbReference type="InterPro" id="IPR047971">
    <property type="entry name" value="ExeM-like"/>
</dbReference>
<dbReference type="SUPFAM" id="SSF74853">
    <property type="entry name" value="Lamin A/C globular tail domain"/>
    <property type="match status" value="1"/>
</dbReference>
<dbReference type="InterPro" id="IPR005135">
    <property type="entry name" value="Endo/exonuclease/phosphatase"/>
</dbReference>
<dbReference type="CDD" id="cd11304">
    <property type="entry name" value="Cadherin_repeat"/>
    <property type="match status" value="1"/>
</dbReference>
<dbReference type="InterPro" id="IPR036691">
    <property type="entry name" value="Endo/exonu/phosph_ase_sf"/>
</dbReference>
<keyword evidence="2" id="KW-0732">Signal</keyword>
<dbReference type="InterPro" id="IPR015919">
    <property type="entry name" value="Cadherin-like_sf"/>
</dbReference>
<comment type="caution">
    <text evidence="5">The sequence shown here is derived from an EMBL/GenBank/DDBJ whole genome shotgun (WGS) entry which is preliminary data.</text>
</comment>
<dbReference type="PROSITE" id="PS51841">
    <property type="entry name" value="LTD"/>
    <property type="match status" value="1"/>
</dbReference>
<feature type="domain" description="LTD" evidence="4">
    <location>
        <begin position="16"/>
        <end position="128"/>
    </location>
</feature>
<dbReference type="InterPro" id="IPR036415">
    <property type="entry name" value="Lamin_tail_dom_sf"/>
</dbReference>
<dbReference type="GO" id="GO:0005509">
    <property type="term" value="F:calcium ion binding"/>
    <property type="evidence" value="ECO:0007669"/>
    <property type="project" value="InterPro"/>
</dbReference>
<evidence type="ECO:0000256" key="2">
    <source>
        <dbReference type="SAM" id="SignalP"/>
    </source>
</evidence>
<dbReference type="PROSITE" id="PS50268">
    <property type="entry name" value="CADHERIN_2"/>
    <property type="match status" value="1"/>
</dbReference>
<feature type="chain" id="PRO_5020885017" evidence="2">
    <location>
        <begin position="23"/>
        <end position="912"/>
    </location>
</feature>
<dbReference type="GO" id="GO:0007156">
    <property type="term" value="P:homophilic cell adhesion via plasma membrane adhesion molecules"/>
    <property type="evidence" value="ECO:0007669"/>
    <property type="project" value="InterPro"/>
</dbReference>
<dbReference type="Gene3D" id="3.60.10.10">
    <property type="entry name" value="Endonuclease/exonuclease/phosphatase"/>
    <property type="match status" value="1"/>
</dbReference>
<name>A0A4Q7E1A6_9GAMM</name>
<organism evidence="5 6">
    <name type="scientific">Pseudoalteromonas rubra</name>
    <dbReference type="NCBI Taxonomy" id="43658"/>
    <lineage>
        <taxon>Bacteria</taxon>
        <taxon>Pseudomonadati</taxon>
        <taxon>Pseudomonadota</taxon>
        <taxon>Gammaproteobacteria</taxon>
        <taxon>Alteromonadales</taxon>
        <taxon>Pseudoalteromonadaceae</taxon>
        <taxon>Pseudoalteromonas</taxon>
    </lineage>
</organism>
<dbReference type="AlphaFoldDB" id="A0A4Q7E1A6"/>
<dbReference type="InterPro" id="IPR002126">
    <property type="entry name" value="Cadherin-like_dom"/>
</dbReference>
<evidence type="ECO:0000313" key="5">
    <source>
        <dbReference type="EMBL" id="RZM75143.1"/>
    </source>
</evidence>
<proteinExistence type="predicted"/>
<dbReference type="GO" id="GO:0016020">
    <property type="term" value="C:membrane"/>
    <property type="evidence" value="ECO:0007669"/>
    <property type="project" value="InterPro"/>
</dbReference>
<dbReference type="SUPFAM" id="SSF56219">
    <property type="entry name" value="DNase I-like"/>
    <property type="match status" value="1"/>
</dbReference>
<feature type="domain" description="Cadherin" evidence="3">
    <location>
        <begin position="787"/>
        <end position="894"/>
    </location>
</feature>
<accession>A0A4Q7E1A6</accession>
<dbReference type="Gene3D" id="2.60.40.1260">
    <property type="entry name" value="Lamin Tail domain"/>
    <property type="match status" value="1"/>
</dbReference>
<feature type="region of interest" description="Disordered" evidence="1">
    <location>
        <begin position="175"/>
        <end position="203"/>
    </location>
</feature>
<dbReference type="NCBIfam" id="TIGR03501">
    <property type="entry name" value="GlyGly_CTERM"/>
    <property type="match status" value="1"/>
</dbReference>
<dbReference type="CDD" id="cd10283">
    <property type="entry name" value="MnuA_DNase1-like"/>
    <property type="match status" value="1"/>
</dbReference>